<dbReference type="EMBL" id="VITY01000011">
    <property type="protein sequence ID" value="TWB92968.1"/>
    <property type="molecule type" value="Genomic_DNA"/>
</dbReference>
<evidence type="ECO:0000313" key="1">
    <source>
        <dbReference type="EMBL" id="TWB92968.1"/>
    </source>
</evidence>
<organism evidence="1 2">
    <name type="scientific">Bradyrhizobium macuxiense</name>
    <dbReference type="NCBI Taxonomy" id="1755647"/>
    <lineage>
        <taxon>Bacteria</taxon>
        <taxon>Pseudomonadati</taxon>
        <taxon>Pseudomonadota</taxon>
        <taxon>Alphaproteobacteria</taxon>
        <taxon>Hyphomicrobiales</taxon>
        <taxon>Nitrobacteraceae</taxon>
        <taxon>Bradyrhizobium</taxon>
    </lineage>
</organism>
<proteinExistence type="predicted"/>
<gene>
    <name evidence="1" type="ORF">FBZ93_1117</name>
</gene>
<protein>
    <submittedName>
        <fullName evidence="1">Uncharacterized protein</fullName>
    </submittedName>
</protein>
<dbReference type="OrthoDB" id="8253810at2"/>
<evidence type="ECO:0000313" key="2">
    <source>
        <dbReference type="Proteomes" id="UP000321304"/>
    </source>
</evidence>
<name>A0A560LBL7_9BRAD</name>
<reference evidence="1 2" key="1">
    <citation type="submission" date="2019-06" db="EMBL/GenBank/DDBJ databases">
        <title>Genomic Encyclopedia of Type Strains, Phase IV (KMG-V): Genome sequencing to study the core and pangenomes of soil and plant-associated prokaryotes.</title>
        <authorList>
            <person name="Whitman W."/>
        </authorList>
    </citation>
    <scope>NUCLEOTIDE SEQUENCE [LARGE SCALE GENOMIC DNA]</scope>
    <source>
        <strain evidence="1 2">BR 10355</strain>
    </source>
</reference>
<dbReference type="Proteomes" id="UP000321304">
    <property type="component" value="Unassembled WGS sequence"/>
</dbReference>
<dbReference type="AlphaFoldDB" id="A0A560LBL7"/>
<accession>A0A560LBL7</accession>
<dbReference type="RefSeq" id="WP_146989992.1">
    <property type="nucleotide sequence ID" value="NZ_VITY01000011.1"/>
</dbReference>
<comment type="caution">
    <text evidence="1">The sequence shown here is derived from an EMBL/GenBank/DDBJ whole genome shotgun (WGS) entry which is preliminary data.</text>
</comment>
<sequence>MPVTNIEEQLLSLLASLEECQSLLFDQGVKEIAKLLSLAILEVRMELHSITDSDLKALCDMIASNELRLDPEAPLARPFPPHLKLVK</sequence>
<keyword evidence="2" id="KW-1185">Reference proteome</keyword>